<dbReference type="PANTHER" id="PTHR12768:SF4">
    <property type="entry name" value="BECLIN-1"/>
    <property type="match status" value="1"/>
</dbReference>
<evidence type="ECO:0000259" key="4">
    <source>
        <dbReference type="Pfam" id="PF04111"/>
    </source>
</evidence>
<protein>
    <recommendedName>
        <fullName evidence="4">Atg6 BARA domain-containing protein</fullName>
    </recommendedName>
</protein>
<dbReference type="AlphaFoldDB" id="A0A7S4W3A3"/>
<dbReference type="PANTHER" id="PTHR12768">
    <property type="entry name" value="BECLIN 1"/>
    <property type="match status" value="1"/>
</dbReference>
<organism evidence="5">
    <name type="scientific">Ditylum brightwellii</name>
    <dbReference type="NCBI Taxonomy" id="49249"/>
    <lineage>
        <taxon>Eukaryota</taxon>
        <taxon>Sar</taxon>
        <taxon>Stramenopiles</taxon>
        <taxon>Ochrophyta</taxon>
        <taxon>Bacillariophyta</taxon>
        <taxon>Mediophyceae</taxon>
        <taxon>Lithodesmiophycidae</taxon>
        <taxon>Lithodesmiales</taxon>
        <taxon>Lithodesmiaceae</taxon>
        <taxon>Ditylum</taxon>
    </lineage>
</organism>
<comment type="similarity">
    <text evidence="1">Belongs to the beclin family.</text>
</comment>
<sequence length="628" mass="69595">MDNHRQDHDRDHTEHETTVATTTMTEENVDTKKGCACSNSHLLPYITKSLHDDDNDDDGDNNSKHSCSTRPTRLRQQQQQYDDDDASFVYIPPNSPNRFKRVGGIYNDGVTKYNNGESGGVGVGGGLAEVSKHLEFLVDIASTLSGEGGGKERDMPFLCPDCLHRIASAIQTNTKRLENECQAYVNAVKREEDQFRRIRRVIAANVALEYSKDERNKGSEEQDGKEEKKQNPEEEDLIRSTIKSFQSEIASLQEACHQHEQELKDIQTHLSEQSIRSNTLYISEQNLLADLNNLELHSKVFQSTNKTLSHQYQSTQDEVDALSCISLPSLLFDVVIDDRGLRYPLINELRLAYRPKGDLKWKEMDVAWSQAAQLLMFVGGVVNFVPPPQQQQGEEASFRIVPLASRAKIIHNTNTTTTPATCDAHGNDAKRKKIVYTLGRNSGGSSGASRSKGAMGSSLRNLMKRGGGDRDAIATEALRAFHSLLRQIIMHVTSSPHNGMPILSTTTNITSCTEPINTPPPPPFEMTQTKIGAHDLSKLQERDDSSWSAVIHGMAANLKWLAEYTHQFSTAISQTSLVSTTSSSSMEFNHSTTDSTNIVLSNKMISTSIASSSSSFMGRVHHSAMLGK</sequence>
<dbReference type="GO" id="GO:0000423">
    <property type="term" value="P:mitophagy"/>
    <property type="evidence" value="ECO:0007669"/>
    <property type="project" value="TreeGrafter"/>
</dbReference>
<accession>A0A7S4W3A3</accession>
<dbReference type="InterPro" id="IPR038274">
    <property type="entry name" value="Atg6/Beclin_C_sf"/>
</dbReference>
<evidence type="ECO:0000256" key="1">
    <source>
        <dbReference type="ARBA" id="ARBA00005965"/>
    </source>
</evidence>
<evidence type="ECO:0000256" key="2">
    <source>
        <dbReference type="SAM" id="Coils"/>
    </source>
</evidence>
<feature type="domain" description="Atg6 BARA" evidence="4">
    <location>
        <begin position="332"/>
        <end position="565"/>
    </location>
</feature>
<dbReference type="Pfam" id="PF04111">
    <property type="entry name" value="APG6"/>
    <property type="match status" value="1"/>
</dbReference>
<feature type="compositionally biased region" description="Basic and acidic residues" evidence="3">
    <location>
        <begin position="1"/>
        <end position="17"/>
    </location>
</feature>
<dbReference type="GO" id="GO:0006995">
    <property type="term" value="P:cellular response to nitrogen starvation"/>
    <property type="evidence" value="ECO:0007669"/>
    <property type="project" value="TreeGrafter"/>
</dbReference>
<feature type="compositionally biased region" description="Polar residues" evidence="3">
    <location>
        <begin position="64"/>
        <end position="75"/>
    </location>
</feature>
<dbReference type="GO" id="GO:0000407">
    <property type="term" value="C:phagophore assembly site"/>
    <property type="evidence" value="ECO:0007669"/>
    <property type="project" value="TreeGrafter"/>
</dbReference>
<gene>
    <name evidence="5" type="ORF">DBRI00130_LOCUS21793</name>
</gene>
<feature type="region of interest" description="Disordered" evidence="3">
    <location>
        <begin position="213"/>
        <end position="237"/>
    </location>
</feature>
<feature type="compositionally biased region" description="Basic and acidic residues" evidence="3">
    <location>
        <begin position="213"/>
        <end position="232"/>
    </location>
</feature>
<evidence type="ECO:0000313" key="5">
    <source>
        <dbReference type="EMBL" id="CAE4620330.1"/>
    </source>
</evidence>
<feature type="region of interest" description="Disordered" evidence="3">
    <location>
        <begin position="1"/>
        <end position="29"/>
    </location>
</feature>
<dbReference type="GO" id="GO:0030674">
    <property type="term" value="F:protein-macromolecule adaptor activity"/>
    <property type="evidence" value="ECO:0007669"/>
    <property type="project" value="TreeGrafter"/>
</dbReference>
<dbReference type="GO" id="GO:0034272">
    <property type="term" value="C:phosphatidylinositol 3-kinase complex, class III, type II"/>
    <property type="evidence" value="ECO:0007669"/>
    <property type="project" value="TreeGrafter"/>
</dbReference>
<dbReference type="GO" id="GO:0000045">
    <property type="term" value="P:autophagosome assembly"/>
    <property type="evidence" value="ECO:0007669"/>
    <property type="project" value="TreeGrafter"/>
</dbReference>
<proteinExistence type="inferred from homology"/>
<dbReference type="EMBL" id="HBNS01027712">
    <property type="protein sequence ID" value="CAE4620330.1"/>
    <property type="molecule type" value="Transcribed_RNA"/>
</dbReference>
<feature type="coiled-coil region" evidence="2">
    <location>
        <begin position="242"/>
        <end position="269"/>
    </location>
</feature>
<dbReference type="GO" id="GO:0045324">
    <property type="term" value="P:late endosome to vacuole transport"/>
    <property type="evidence" value="ECO:0007669"/>
    <property type="project" value="TreeGrafter"/>
</dbReference>
<reference evidence="5" key="1">
    <citation type="submission" date="2021-01" db="EMBL/GenBank/DDBJ databases">
        <authorList>
            <person name="Corre E."/>
            <person name="Pelletier E."/>
            <person name="Niang G."/>
            <person name="Scheremetjew M."/>
            <person name="Finn R."/>
            <person name="Kale V."/>
            <person name="Holt S."/>
            <person name="Cochrane G."/>
            <person name="Meng A."/>
            <person name="Brown T."/>
            <person name="Cohen L."/>
        </authorList>
    </citation>
    <scope>NUCLEOTIDE SEQUENCE</scope>
    <source>
        <strain evidence="5">GSO104</strain>
    </source>
</reference>
<evidence type="ECO:0000256" key="3">
    <source>
        <dbReference type="SAM" id="MobiDB-lite"/>
    </source>
</evidence>
<dbReference type="GO" id="GO:0034271">
    <property type="term" value="C:phosphatidylinositol 3-kinase complex, class III, type I"/>
    <property type="evidence" value="ECO:0007669"/>
    <property type="project" value="TreeGrafter"/>
</dbReference>
<dbReference type="InterPro" id="IPR007243">
    <property type="entry name" value="Atg6/Beclin"/>
</dbReference>
<feature type="region of interest" description="Disordered" evidence="3">
    <location>
        <begin position="48"/>
        <end position="85"/>
    </location>
</feature>
<dbReference type="InterPro" id="IPR040455">
    <property type="entry name" value="Atg6_BARA"/>
</dbReference>
<name>A0A7S4W3A3_9STRA</name>
<dbReference type="Gene3D" id="1.10.418.40">
    <property type="entry name" value="Autophagy protein 6/Beclin 1"/>
    <property type="match status" value="1"/>
</dbReference>
<keyword evidence="2" id="KW-0175">Coiled coil</keyword>
<dbReference type="GO" id="GO:0043548">
    <property type="term" value="F:phosphatidylinositol 3-kinase binding"/>
    <property type="evidence" value="ECO:0007669"/>
    <property type="project" value="TreeGrafter"/>
</dbReference>